<feature type="transmembrane region" description="Helical" evidence="5">
    <location>
        <begin position="20"/>
        <end position="41"/>
    </location>
</feature>
<feature type="transmembrane region" description="Helical" evidence="5">
    <location>
        <begin position="123"/>
        <end position="144"/>
    </location>
</feature>
<evidence type="ECO:0000256" key="1">
    <source>
        <dbReference type="ARBA" id="ARBA00004651"/>
    </source>
</evidence>
<dbReference type="Pfam" id="PF00528">
    <property type="entry name" value="BPD_transp_1"/>
    <property type="match status" value="1"/>
</dbReference>
<keyword evidence="8" id="KW-1185">Reference proteome</keyword>
<evidence type="ECO:0000256" key="4">
    <source>
        <dbReference type="ARBA" id="ARBA00023136"/>
    </source>
</evidence>
<evidence type="ECO:0000256" key="3">
    <source>
        <dbReference type="ARBA" id="ARBA00022989"/>
    </source>
</evidence>
<dbReference type="InterPro" id="IPR000515">
    <property type="entry name" value="MetI-like"/>
</dbReference>
<keyword evidence="4 5" id="KW-0472">Membrane</keyword>
<dbReference type="Gene3D" id="1.10.3720.10">
    <property type="entry name" value="MetI-like"/>
    <property type="match status" value="1"/>
</dbReference>
<keyword evidence="2 5" id="KW-0812">Transmembrane</keyword>
<feature type="transmembrane region" description="Helical" evidence="5">
    <location>
        <begin position="92"/>
        <end position="116"/>
    </location>
</feature>
<feature type="transmembrane region" description="Helical" evidence="5">
    <location>
        <begin position="263"/>
        <end position="285"/>
    </location>
</feature>
<accession>A0A1I3ZD02</accession>
<dbReference type="PANTHER" id="PTHR43879">
    <property type="entry name" value="ABC TRANSPORTER PERMEASE PROTEIN"/>
    <property type="match status" value="1"/>
</dbReference>
<dbReference type="SUPFAM" id="SSF161098">
    <property type="entry name" value="MetI-like"/>
    <property type="match status" value="1"/>
</dbReference>
<dbReference type="PROSITE" id="PS50928">
    <property type="entry name" value="ABC_TM1"/>
    <property type="match status" value="1"/>
</dbReference>
<comment type="subcellular location">
    <subcellularLocation>
        <location evidence="1 5">Cell membrane</location>
        <topology evidence="1 5">Multi-pass membrane protein</topology>
    </subcellularLocation>
</comment>
<protein>
    <submittedName>
        <fullName evidence="7">Carbohydrate ABC transporter membrane protein 2, CUT1 family (TC 3.A.1.1.-)</fullName>
    </submittedName>
</protein>
<evidence type="ECO:0000256" key="5">
    <source>
        <dbReference type="RuleBase" id="RU363032"/>
    </source>
</evidence>
<evidence type="ECO:0000259" key="6">
    <source>
        <dbReference type="PROSITE" id="PS50928"/>
    </source>
</evidence>
<proteinExistence type="inferred from homology"/>
<dbReference type="Proteomes" id="UP000199598">
    <property type="component" value="Unassembled WGS sequence"/>
</dbReference>
<dbReference type="InterPro" id="IPR035906">
    <property type="entry name" value="MetI-like_sf"/>
</dbReference>
<reference evidence="7 8" key="1">
    <citation type="submission" date="2016-10" db="EMBL/GenBank/DDBJ databases">
        <authorList>
            <person name="Varghese N."/>
            <person name="Submissions S."/>
        </authorList>
    </citation>
    <scope>NUCLEOTIDE SEQUENCE [LARGE SCALE GENOMIC DNA]</scope>
    <source>
        <strain evidence="7 8">DSM 16392</strain>
    </source>
</reference>
<organism evidence="7 8">
    <name type="scientific">Pseudovibrio ascidiaceicola</name>
    <dbReference type="NCBI Taxonomy" id="285279"/>
    <lineage>
        <taxon>Bacteria</taxon>
        <taxon>Pseudomonadati</taxon>
        <taxon>Pseudomonadota</taxon>
        <taxon>Alphaproteobacteria</taxon>
        <taxon>Hyphomicrobiales</taxon>
        <taxon>Stappiaceae</taxon>
        <taxon>Pseudovibrio</taxon>
    </lineage>
</organism>
<evidence type="ECO:0000256" key="2">
    <source>
        <dbReference type="ARBA" id="ARBA00022692"/>
    </source>
</evidence>
<sequence length="295" mass="32123">MAEPKTLPGANGKRHLLGRIFIWTLLLAAAVLYLGPIYVVLSTSLKDLAEIRAGALLDLPHELNFTAWREAWSSACIGVRCEGLRPYFLNSVIMSVPSVAISTLIGALSGYALSLFRFRGANIIFALMLFGCFIPFQIVILPMAQTLGYLGIANSITGLIVVHTIYGISFTTLFFRNYYVSVPQELVRAATMDGAGFFRIFWHIMLPLSIPIIVVSVIWQFTQVWNEFLFGASFTSGGSQPVTVALNNLINSTTSVKQYNVDMAAALIAAAPTLVVYIIAGRFFVRGLTAGAVKG</sequence>
<feature type="transmembrane region" description="Helical" evidence="5">
    <location>
        <begin position="200"/>
        <end position="221"/>
    </location>
</feature>
<dbReference type="RefSeq" id="WP_093519211.1">
    <property type="nucleotide sequence ID" value="NZ_FOSK01000005.1"/>
</dbReference>
<name>A0A1I3ZD02_9HYPH</name>
<evidence type="ECO:0000313" key="7">
    <source>
        <dbReference type="EMBL" id="SFK41780.1"/>
    </source>
</evidence>
<feature type="transmembrane region" description="Helical" evidence="5">
    <location>
        <begin position="156"/>
        <end position="179"/>
    </location>
</feature>
<keyword evidence="5" id="KW-0813">Transport</keyword>
<dbReference type="EMBL" id="FOSK01000005">
    <property type="protein sequence ID" value="SFK41780.1"/>
    <property type="molecule type" value="Genomic_DNA"/>
</dbReference>
<gene>
    <name evidence="7" type="ORF">SAMN04488518_10521</name>
</gene>
<dbReference type="CDD" id="cd06261">
    <property type="entry name" value="TM_PBP2"/>
    <property type="match status" value="1"/>
</dbReference>
<keyword evidence="3 5" id="KW-1133">Transmembrane helix</keyword>
<evidence type="ECO:0000313" key="8">
    <source>
        <dbReference type="Proteomes" id="UP000199598"/>
    </source>
</evidence>
<comment type="similarity">
    <text evidence="5">Belongs to the binding-protein-dependent transport system permease family.</text>
</comment>
<dbReference type="PANTHER" id="PTHR43879:SF1">
    <property type="entry name" value="GLUCOSE IMPORT SYSTEM PERMEASE PROTEIN GLCU"/>
    <property type="match status" value="1"/>
</dbReference>
<feature type="domain" description="ABC transmembrane type-1" evidence="6">
    <location>
        <begin position="88"/>
        <end position="280"/>
    </location>
</feature>
<comment type="caution">
    <text evidence="7">The sequence shown here is derived from an EMBL/GenBank/DDBJ whole genome shotgun (WGS) entry which is preliminary data.</text>
</comment>